<sequence>MEEFEHSKKFNYEDFQNIQDLPNISDELIDIKYACLKTNNSHVTIKFLKYNENEYYNRLNGEIQNLRNIHFNEHVIKFLGVTKDPSKKFCSIVLEYCGDKNLSMDLEKVSKKHWSHKIKMAKDLANAINFVHVENIILRNLNSRNIISNDDKLVITDFSSAVSLDSQMKPTFEATYKNVAYVDPRTFNRIDMFDKSSDIYSLGVILWEISSGKPAFDNNHGLDIDELKSSLLNGKRESPIDLTPIDYKDIYCDAWDMDHTKRLSTKEVVDCLEEIDLEFVYHNYGYTAEICRKNNSTEKEEACLKIIEGSPRNQYLFLPEGEILLGRKCSKDTDIVIKDQEIKKKHAKIKNYHGQVEITCFDFKSKIFINGTQLDFRTSYKLKNNDIIKMGRSTFQYLPARELKTNIDPRLQIYNNKYLMKSLNEEFENNKNSQSKQELSVLFCDLDHFGKVNKEHGHEAGDNVLIKFSELIQNEYVRDNVIFSRYGGEEFTILLIDTNLESACKIAKEIRTSVEQYQFKYNEDKLLSITLSIGVSGMNSSIKKSKDLLYHAEEACRIAKKYGRNRVVIWENEQVSIRKDTTEIKKNNKKAYMLFLKSAVGGNNEAQIKLQSEFQPPIPSQTSPFPSDENEVLKIDTKWYSILGEKLPLIEPKHYFIFSKLIPQPNLLSHQIHANVAAVLPYIRQQVKMREVDILKAENFANLINKEDEFSDNESKDESEKLMNRLSRFDCLATLFASAESTVAQNIFQIIYQLPIALPLLIPDLDNAEKFKIMLPLYTGPTIKWCTSNGTIIENHLFEDSFKMIVAVRIGMNPQGKSTILNRFMASKYMFTSSFEPRAEYGTPHMINGSVEFVWLTEETCGTDLWDSVFKNHYYYEGRNEIVLLANLHGDALNHKDQIEFLNQLPSCFLVFLMPGHDENQRIKLETLIGVKKVRYIYVNPENNVDVRDNYIIDTKSLMSNEAIKEECEIFKDVIDFDPTKHGRLSIDKLKMGRTLRLAENIECDESQKIIKEIIKFIKDKTCRHIKLEIVQLQRKEFEDEFDFSKFSQELKLFKIIKLWEEVDNTSLGIEHFFRGLGHMYNIYKNLISNPKVMIFGDGPTKENILKLPEYYAELLINGHTIELVDGDSATVSEAWFLAVCSYINRKFPNLRVLVISILGLQSSGKSTLLNAIFASKFAVSEGRCTRGVFMQFLFLEKDLSDQLGVDAFILIDTEGLGAPGKMGELELDKKDQTIATFVMRISHLIIINILGESMKELTEILQITIGTITNLNTSPNILIVQHVTENNKPKSIELEQKFQTIFREVLENVKQIDGKTEACNFECLSKIKDKKLHKIFTPFKNGKIYFPSSKQYHKDIVDLYNSIINECKDSMIKVTFSEWFPLIKGYWDTALCEDSFILKFKETFDFIKLGKQIAKLKGMIDMAFLKHKESIEEEIRNIVQERISNGSSVDSIKSECEELIKKLNNVPEIKIKVDCEECKKVAKERGEFEKRNDVMENETIDGYIIDCRESTSMELKKMIDGSLTRKKFFRHYEFIDRLLEMVVSTQKEIGNIWNSLRERVLVENKKFMNEEIDNKVDQEYRTTWTPDHFKNYIKRNIPELSNIDAICYAGWLGWFKFFMKKRLEPNDIAWLKNEINRVIEQISSKTNKFDPEVVHKLKDETEKLLDSLSTKLDVKFNSEFKINVHVYALLEMLRILEKWDKHNALLGVLDEIEAEYKEKIEIRVKYDHLPTYKGHVTGDYLLKAIHKKAINAENRNRRDN</sequence>
<comment type="caution">
    <text evidence="1">The sequence shown here is derived from an EMBL/GenBank/DDBJ whole genome shotgun (WGS) entry which is preliminary data.</text>
</comment>
<reference evidence="1" key="1">
    <citation type="submission" date="2021-06" db="EMBL/GenBank/DDBJ databases">
        <authorList>
            <person name="Kallberg Y."/>
            <person name="Tangrot J."/>
            <person name="Rosling A."/>
        </authorList>
    </citation>
    <scope>NUCLEOTIDE SEQUENCE</scope>
    <source>
        <strain evidence="1">28 12/20/2015</strain>
    </source>
</reference>
<dbReference type="EMBL" id="CAJVPW010002614">
    <property type="protein sequence ID" value="CAG8509992.1"/>
    <property type="molecule type" value="Genomic_DNA"/>
</dbReference>
<feature type="non-terminal residue" evidence="1">
    <location>
        <position position="1761"/>
    </location>
</feature>
<name>A0ACA9L4C9_9GLOM</name>
<protein>
    <submittedName>
        <fullName evidence="1">13233_t:CDS:1</fullName>
    </submittedName>
</protein>
<proteinExistence type="predicted"/>
<accession>A0ACA9L4C9</accession>
<organism evidence="1 2">
    <name type="scientific">Cetraspora pellucida</name>
    <dbReference type="NCBI Taxonomy" id="1433469"/>
    <lineage>
        <taxon>Eukaryota</taxon>
        <taxon>Fungi</taxon>
        <taxon>Fungi incertae sedis</taxon>
        <taxon>Mucoromycota</taxon>
        <taxon>Glomeromycotina</taxon>
        <taxon>Glomeromycetes</taxon>
        <taxon>Diversisporales</taxon>
        <taxon>Gigasporaceae</taxon>
        <taxon>Cetraspora</taxon>
    </lineage>
</organism>
<gene>
    <name evidence="1" type="ORF">SPELUC_LOCUS3433</name>
</gene>
<dbReference type="Proteomes" id="UP000789366">
    <property type="component" value="Unassembled WGS sequence"/>
</dbReference>
<evidence type="ECO:0000313" key="1">
    <source>
        <dbReference type="EMBL" id="CAG8509992.1"/>
    </source>
</evidence>
<keyword evidence="2" id="KW-1185">Reference proteome</keyword>
<evidence type="ECO:0000313" key="2">
    <source>
        <dbReference type="Proteomes" id="UP000789366"/>
    </source>
</evidence>